<evidence type="ECO:0000259" key="1">
    <source>
        <dbReference type="PROSITE" id="PS50011"/>
    </source>
</evidence>
<feature type="domain" description="Protein kinase" evidence="1">
    <location>
        <begin position="261"/>
        <end position="580"/>
    </location>
</feature>
<protein>
    <submittedName>
        <fullName evidence="2">Prion-inhibition and propagation-domain-containing protein</fullName>
    </submittedName>
</protein>
<gene>
    <name evidence="2" type="ORF">BDV96DRAFT_563738</name>
</gene>
<organism evidence="2 3">
    <name type="scientific">Lophiotrema nucula</name>
    <dbReference type="NCBI Taxonomy" id="690887"/>
    <lineage>
        <taxon>Eukaryota</taxon>
        <taxon>Fungi</taxon>
        <taxon>Dikarya</taxon>
        <taxon>Ascomycota</taxon>
        <taxon>Pezizomycotina</taxon>
        <taxon>Dothideomycetes</taxon>
        <taxon>Pleosporomycetidae</taxon>
        <taxon>Pleosporales</taxon>
        <taxon>Lophiotremataceae</taxon>
        <taxon>Lophiotrema</taxon>
    </lineage>
</organism>
<dbReference type="GO" id="GO:0004672">
    <property type="term" value="F:protein kinase activity"/>
    <property type="evidence" value="ECO:0007669"/>
    <property type="project" value="InterPro"/>
</dbReference>
<dbReference type="Gene3D" id="1.10.510.10">
    <property type="entry name" value="Transferase(Phosphotransferase) domain 1"/>
    <property type="match status" value="1"/>
</dbReference>
<dbReference type="Gene3D" id="1.20.120.1020">
    <property type="entry name" value="Prion-inhibition and propagation, HeLo domain"/>
    <property type="match status" value="1"/>
</dbReference>
<dbReference type="Pfam" id="PF14479">
    <property type="entry name" value="HeLo"/>
    <property type="match status" value="1"/>
</dbReference>
<dbReference type="PANTHER" id="PTHR37542">
    <property type="entry name" value="HELO DOMAIN-CONTAINING PROTEIN-RELATED"/>
    <property type="match status" value="1"/>
</dbReference>
<dbReference type="InterPro" id="IPR000719">
    <property type="entry name" value="Prot_kinase_dom"/>
</dbReference>
<dbReference type="EMBL" id="ML977312">
    <property type="protein sequence ID" value="KAF2121179.1"/>
    <property type="molecule type" value="Genomic_DNA"/>
</dbReference>
<dbReference type="PANTHER" id="PTHR37542:SF3">
    <property type="entry name" value="PRION-INHIBITION AND PROPAGATION HELO DOMAIN-CONTAINING PROTEIN"/>
    <property type="match status" value="1"/>
</dbReference>
<dbReference type="InterPro" id="IPR038305">
    <property type="entry name" value="HeLo_sf"/>
</dbReference>
<dbReference type="InterPro" id="IPR029498">
    <property type="entry name" value="HeLo_dom"/>
</dbReference>
<reference evidence="2" key="1">
    <citation type="journal article" date="2020" name="Stud. Mycol.">
        <title>101 Dothideomycetes genomes: a test case for predicting lifestyles and emergence of pathogens.</title>
        <authorList>
            <person name="Haridas S."/>
            <person name="Albert R."/>
            <person name="Binder M."/>
            <person name="Bloem J."/>
            <person name="Labutti K."/>
            <person name="Salamov A."/>
            <person name="Andreopoulos B."/>
            <person name="Baker S."/>
            <person name="Barry K."/>
            <person name="Bills G."/>
            <person name="Bluhm B."/>
            <person name="Cannon C."/>
            <person name="Castanera R."/>
            <person name="Culley D."/>
            <person name="Daum C."/>
            <person name="Ezra D."/>
            <person name="Gonzalez J."/>
            <person name="Henrissat B."/>
            <person name="Kuo A."/>
            <person name="Liang C."/>
            <person name="Lipzen A."/>
            <person name="Lutzoni F."/>
            <person name="Magnuson J."/>
            <person name="Mondo S."/>
            <person name="Nolan M."/>
            <person name="Ohm R."/>
            <person name="Pangilinan J."/>
            <person name="Park H.-J."/>
            <person name="Ramirez L."/>
            <person name="Alfaro M."/>
            <person name="Sun H."/>
            <person name="Tritt A."/>
            <person name="Yoshinaga Y."/>
            <person name="Zwiers L.-H."/>
            <person name="Turgeon B."/>
            <person name="Goodwin S."/>
            <person name="Spatafora J."/>
            <person name="Crous P."/>
            <person name="Grigoriev I."/>
        </authorList>
    </citation>
    <scope>NUCLEOTIDE SEQUENCE</scope>
    <source>
        <strain evidence="2">CBS 627.86</strain>
    </source>
</reference>
<name>A0A6A5ZP09_9PLEO</name>
<keyword evidence="3" id="KW-1185">Reference proteome</keyword>
<evidence type="ECO:0000313" key="3">
    <source>
        <dbReference type="Proteomes" id="UP000799770"/>
    </source>
</evidence>
<feature type="non-terminal residue" evidence="2">
    <location>
        <position position="580"/>
    </location>
</feature>
<sequence>MAGHALDVAPLAFKSLTIAWRTLDDTLSFPEDSQDLELRLETTRAHLTIWAHVCDIENGVLRPSLVPFDELIGKALNRIWKLLTDVEQRADSYGLVKKGQEGDIEMKPKLVVAQMRRSLHRALASSKPESKLGELVEVDRIGNRLPVSADTGLAKQLKWGVKDKKKFEHFVVTLETHVNGLHKLLPETERRGLRREETRFGFQVVHDFSDLHSLSQLQNTSMQNQTPGAVDVAQLAQWKAITLTRASSESLGLLQTEGLTVANILPINRANFSFTQRSPLDPDITYLFEKKEYDTNISDSDKDLLKERIRKLIVLLKNKGTQRHLHTLQPVDHLDDPEYHCWWIVFRFPLPPFSVTAFPTNEFQPLNLLSLYASRIKPPLELRYRLAKRIAGSLSKLFGSDWMHKSINSSNIIYTQFFSFDALNNFKALNTALIQGFGYSRQHTEAQTIDRGKVLRGLYAALYRHPNYQGEAASGYKIHHDIYSLGLVLFEIANWSPLSDMLTIRPKIKPPVDLYPGMKHFHQAEASELKRRVMIRVELDLPYRVGSKYAELVKWCLNLNGPVTAIEFYNEVTVPLEELC</sequence>
<dbReference type="GO" id="GO:0005524">
    <property type="term" value="F:ATP binding"/>
    <property type="evidence" value="ECO:0007669"/>
    <property type="project" value="InterPro"/>
</dbReference>
<dbReference type="OrthoDB" id="1911848at2759"/>
<dbReference type="AlphaFoldDB" id="A0A6A5ZP09"/>
<dbReference type="PROSITE" id="PS50011">
    <property type="entry name" value="PROTEIN_KINASE_DOM"/>
    <property type="match status" value="1"/>
</dbReference>
<keyword evidence="2" id="KW-0034">Amyloid</keyword>
<dbReference type="Proteomes" id="UP000799770">
    <property type="component" value="Unassembled WGS sequence"/>
</dbReference>
<dbReference type="InterPro" id="IPR011009">
    <property type="entry name" value="Kinase-like_dom_sf"/>
</dbReference>
<accession>A0A6A5ZP09</accession>
<keyword evidence="2" id="KW-0640">Prion</keyword>
<evidence type="ECO:0000313" key="2">
    <source>
        <dbReference type="EMBL" id="KAF2121179.1"/>
    </source>
</evidence>
<proteinExistence type="predicted"/>
<dbReference type="SUPFAM" id="SSF56112">
    <property type="entry name" value="Protein kinase-like (PK-like)"/>
    <property type="match status" value="1"/>
</dbReference>